<evidence type="ECO:0000259" key="5">
    <source>
        <dbReference type="Pfam" id="PF00149"/>
    </source>
</evidence>
<dbReference type="InterPro" id="IPR050884">
    <property type="entry name" value="CNP_phosphodiesterase-III"/>
</dbReference>
<dbReference type="InterPro" id="IPR004843">
    <property type="entry name" value="Calcineurin-like_PHP"/>
</dbReference>
<keyword evidence="3" id="KW-0408">Iron</keyword>
<evidence type="ECO:0000313" key="6">
    <source>
        <dbReference type="EMBL" id="RRR69222.1"/>
    </source>
</evidence>
<organism evidence="6 7">
    <name type="scientific">Candidatus Viridilinea halotolerans</name>
    <dbReference type="NCBI Taxonomy" id="2491704"/>
    <lineage>
        <taxon>Bacteria</taxon>
        <taxon>Bacillati</taxon>
        <taxon>Chloroflexota</taxon>
        <taxon>Chloroflexia</taxon>
        <taxon>Chloroflexales</taxon>
        <taxon>Chloroflexineae</taxon>
        <taxon>Oscillochloridaceae</taxon>
        <taxon>Candidatus Viridilinea</taxon>
    </lineage>
</organism>
<dbReference type="InterPro" id="IPR029052">
    <property type="entry name" value="Metallo-depent_PP-like"/>
</dbReference>
<protein>
    <submittedName>
        <fullName evidence="6">Metallophosphoesterase</fullName>
    </submittedName>
</protein>
<dbReference type="Proteomes" id="UP000280307">
    <property type="component" value="Unassembled WGS sequence"/>
</dbReference>
<evidence type="ECO:0000256" key="2">
    <source>
        <dbReference type="ARBA" id="ARBA00022801"/>
    </source>
</evidence>
<evidence type="ECO:0000256" key="1">
    <source>
        <dbReference type="ARBA" id="ARBA00022723"/>
    </source>
</evidence>
<comment type="similarity">
    <text evidence="4">Belongs to the cyclic nucleotide phosphodiesterase class-III family.</text>
</comment>
<evidence type="ECO:0000256" key="4">
    <source>
        <dbReference type="ARBA" id="ARBA00025742"/>
    </source>
</evidence>
<dbReference type="AlphaFoldDB" id="A0A426TVG7"/>
<dbReference type="GO" id="GO:0046872">
    <property type="term" value="F:metal ion binding"/>
    <property type="evidence" value="ECO:0007669"/>
    <property type="project" value="UniProtKB-KW"/>
</dbReference>
<evidence type="ECO:0000256" key="3">
    <source>
        <dbReference type="ARBA" id="ARBA00023004"/>
    </source>
</evidence>
<dbReference type="GO" id="GO:0016787">
    <property type="term" value="F:hydrolase activity"/>
    <property type="evidence" value="ECO:0007669"/>
    <property type="project" value="UniProtKB-KW"/>
</dbReference>
<keyword evidence="1" id="KW-0479">Metal-binding</keyword>
<sequence>MAYRILHISDIHTGPPFQQAVADALVRQAHALQADLVVISGDFVQRADFVAQWEAACRFREALPGPQLVVPGNHDVPLYNLPLRLVNGLGRYRRYISADLSPVFTLPGLVVAGAVTAQGWTFDSGWLARRQAAALRRTLRSYGPEVYKIVVWHHPVMNPPGVLKNRAMRGAKQAIRLLDECDVDMLLCGHIHVNYVGTTLDIVRDLGRGTIVCHSGTTTSKRGYGRERGKNSCNLIEVGAQTVTVNPLIFNPLVGRFEHTAAHVFPRRVVAPQPSLASAAPKLQTSS</sequence>
<comment type="caution">
    <text evidence="6">The sequence shown here is derived from an EMBL/GenBank/DDBJ whole genome shotgun (WGS) entry which is preliminary data.</text>
</comment>
<evidence type="ECO:0000313" key="7">
    <source>
        <dbReference type="Proteomes" id="UP000280307"/>
    </source>
</evidence>
<dbReference type="EMBL" id="RSAS01000657">
    <property type="protein sequence ID" value="RRR69222.1"/>
    <property type="molecule type" value="Genomic_DNA"/>
</dbReference>
<keyword evidence="2" id="KW-0378">Hydrolase</keyword>
<dbReference type="Gene3D" id="3.60.21.10">
    <property type="match status" value="1"/>
</dbReference>
<accession>A0A426TVG7</accession>
<dbReference type="PANTHER" id="PTHR42988:SF2">
    <property type="entry name" value="CYCLIC NUCLEOTIDE PHOSPHODIESTERASE CBUA0032-RELATED"/>
    <property type="match status" value="1"/>
</dbReference>
<name>A0A426TVG7_9CHLR</name>
<dbReference type="PANTHER" id="PTHR42988">
    <property type="entry name" value="PHOSPHOHYDROLASE"/>
    <property type="match status" value="1"/>
</dbReference>
<reference evidence="6 7" key="1">
    <citation type="submission" date="2018-12" db="EMBL/GenBank/DDBJ databases">
        <title>Genome Sequence of Candidatus Viridilinea halotolerans isolated from saline sulfide-rich spring.</title>
        <authorList>
            <person name="Grouzdev D.S."/>
            <person name="Burganskaya E.I."/>
            <person name="Krutkina M.S."/>
            <person name="Sukhacheva M.V."/>
            <person name="Gorlenko V.M."/>
        </authorList>
    </citation>
    <scope>NUCLEOTIDE SEQUENCE [LARGE SCALE GENOMIC DNA]</scope>
    <source>
        <strain evidence="6">Chok-6</strain>
    </source>
</reference>
<dbReference type="CDD" id="cd07400">
    <property type="entry name" value="MPP_1"/>
    <property type="match status" value="1"/>
</dbReference>
<proteinExistence type="inferred from homology"/>
<dbReference type="SUPFAM" id="SSF56300">
    <property type="entry name" value="Metallo-dependent phosphatases"/>
    <property type="match status" value="1"/>
</dbReference>
<dbReference type="Pfam" id="PF00149">
    <property type="entry name" value="Metallophos"/>
    <property type="match status" value="1"/>
</dbReference>
<gene>
    <name evidence="6" type="ORF">EI684_16285</name>
</gene>
<feature type="domain" description="Calcineurin-like phosphoesterase" evidence="5">
    <location>
        <begin position="4"/>
        <end position="193"/>
    </location>
</feature>